<dbReference type="EMBL" id="SLWQ01000005">
    <property type="protein sequence ID" value="TCO40435.1"/>
    <property type="molecule type" value="Genomic_DNA"/>
</dbReference>
<accession>A0A4R2ICW4</accession>
<evidence type="ECO:0000259" key="2">
    <source>
        <dbReference type="Pfam" id="PF18932"/>
    </source>
</evidence>
<dbReference type="AlphaFoldDB" id="A0A4R2ICW4"/>
<evidence type="ECO:0000313" key="4">
    <source>
        <dbReference type="Proteomes" id="UP000294862"/>
    </source>
</evidence>
<dbReference type="Proteomes" id="UP000294862">
    <property type="component" value="Unassembled WGS sequence"/>
</dbReference>
<sequence>MAERGRPFKPGQSGNPKGRPRGIVDKRSRIRQAFDGAMPDVLQALLHRARNGDVAAIALVLSRVAPPLRATREPIVVESAANATTPAEAAQALVRAAAAGELAPDVAAELIAALRGCSDIRQADEIERRLAELEGNADAS</sequence>
<dbReference type="OrthoDB" id="4774002at2"/>
<comment type="caution">
    <text evidence="3">The sequence shown here is derived from an EMBL/GenBank/DDBJ whole genome shotgun (WGS) entry which is preliminary data.</text>
</comment>
<dbReference type="Pfam" id="PF18932">
    <property type="entry name" value="DUF5681"/>
    <property type="match status" value="1"/>
</dbReference>
<dbReference type="RefSeq" id="WP_131998103.1">
    <property type="nucleotide sequence ID" value="NZ_SLWQ01000005.1"/>
</dbReference>
<name>A0A4R2ICW4_9GAMM</name>
<feature type="domain" description="DUF5681" evidence="2">
    <location>
        <begin position="7"/>
        <end position="66"/>
    </location>
</feature>
<protein>
    <recommendedName>
        <fullName evidence="2">DUF5681 domain-containing protein</fullName>
    </recommendedName>
</protein>
<organism evidence="3 4">
    <name type="scientific">Dokdonella fugitiva</name>
    <dbReference type="NCBI Taxonomy" id="328517"/>
    <lineage>
        <taxon>Bacteria</taxon>
        <taxon>Pseudomonadati</taxon>
        <taxon>Pseudomonadota</taxon>
        <taxon>Gammaproteobacteria</taxon>
        <taxon>Lysobacterales</taxon>
        <taxon>Rhodanobacteraceae</taxon>
        <taxon>Dokdonella</taxon>
    </lineage>
</organism>
<proteinExistence type="predicted"/>
<evidence type="ECO:0000313" key="3">
    <source>
        <dbReference type="EMBL" id="TCO40435.1"/>
    </source>
</evidence>
<feature type="region of interest" description="Disordered" evidence="1">
    <location>
        <begin position="1"/>
        <end position="24"/>
    </location>
</feature>
<evidence type="ECO:0000256" key="1">
    <source>
        <dbReference type="SAM" id="MobiDB-lite"/>
    </source>
</evidence>
<keyword evidence="4" id="KW-1185">Reference proteome</keyword>
<dbReference type="InterPro" id="IPR043736">
    <property type="entry name" value="DUF5681"/>
</dbReference>
<reference evidence="3 4" key="1">
    <citation type="journal article" date="2015" name="Stand. Genomic Sci.">
        <title>Genomic Encyclopedia of Bacterial and Archaeal Type Strains, Phase III: the genomes of soil and plant-associated and newly described type strains.</title>
        <authorList>
            <person name="Whitman W.B."/>
            <person name="Woyke T."/>
            <person name="Klenk H.P."/>
            <person name="Zhou Y."/>
            <person name="Lilburn T.G."/>
            <person name="Beck B.J."/>
            <person name="De Vos P."/>
            <person name="Vandamme P."/>
            <person name="Eisen J.A."/>
            <person name="Garrity G."/>
            <person name="Hugenholtz P."/>
            <person name="Kyrpides N.C."/>
        </authorList>
    </citation>
    <scope>NUCLEOTIDE SEQUENCE [LARGE SCALE GENOMIC DNA]</scope>
    <source>
        <strain evidence="3 4">A3</strain>
    </source>
</reference>
<gene>
    <name evidence="3" type="ORF">EV148_105230</name>
</gene>